<dbReference type="Proteomes" id="UP000018949">
    <property type="component" value="Unassembled WGS sequence"/>
</dbReference>
<feature type="binding site" description="axial binding residue" evidence="1">
    <location>
        <position position="57"/>
    </location>
    <ligand>
        <name>heme</name>
        <dbReference type="ChEBI" id="CHEBI:30413"/>
    </ligand>
    <ligandPart>
        <name>Fe</name>
        <dbReference type="ChEBI" id="CHEBI:18248"/>
    </ligandPart>
</feature>
<dbReference type="Gene3D" id="1.10.630.10">
    <property type="entry name" value="Cytochrome P450"/>
    <property type="match status" value="1"/>
</dbReference>
<comment type="cofactor">
    <cofactor evidence="1">
        <name>heme</name>
        <dbReference type="ChEBI" id="CHEBI:30413"/>
    </cofactor>
</comment>
<comment type="caution">
    <text evidence="2">The sequence shown here is derived from an EMBL/GenBank/DDBJ whole genome shotgun (WGS) entry which is preliminary data.</text>
</comment>
<gene>
    <name evidence="2" type="ORF">JCM21738_2639</name>
</gene>
<dbReference type="SUPFAM" id="SSF48264">
    <property type="entry name" value="Cytochrome P450"/>
    <property type="match status" value="1"/>
</dbReference>
<evidence type="ECO:0000256" key="1">
    <source>
        <dbReference type="PIRSR" id="PIRSR602401-1"/>
    </source>
</evidence>
<dbReference type="InterPro" id="IPR001128">
    <property type="entry name" value="Cyt_P450"/>
</dbReference>
<dbReference type="GO" id="GO:0004497">
    <property type="term" value="F:monooxygenase activity"/>
    <property type="evidence" value="ECO:0007669"/>
    <property type="project" value="InterPro"/>
</dbReference>
<keyword evidence="1" id="KW-0349">Heme</keyword>
<keyword evidence="1" id="KW-0479">Metal-binding</keyword>
<dbReference type="EMBL" id="BAUW01000029">
    <property type="protein sequence ID" value="GAE45795.1"/>
    <property type="molecule type" value="Genomic_DNA"/>
</dbReference>
<proteinExistence type="predicted"/>
<dbReference type="Pfam" id="PF00067">
    <property type="entry name" value="p450"/>
    <property type="match status" value="1"/>
</dbReference>
<dbReference type="GO" id="GO:0020037">
    <property type="term" value="F:heme binding"/>
    <property type="evidence" value="ECO:0007669"/>
    <property type="project" value="InterPro"/>
</dbReference>
<keyword evidence="3" id="KW-1185">Reference proteome</keyword>
<protein>
    <submittedName>
        <fullName evidence="2">Cytochrome P450 152A1</fullName>
    </submittedName>
</protein>
<dbReference type="InterPro" id="IPR036396">
    <property type="entry name" value="Cyt_P450_sf"/>
</dbReference>
<reference evidence="2 3" key="1">
    <citation type="submission" date="2013-12" db="EMBL/GenBank/DDBJ databases">
        <title>NBRP : Genome information of microbial organism related human and environment.</title>
        <authorList>
            <person name="Hattori M."/>
            <person name="Oshima K."/>
            <person name="Inaba H."/>
            <person name="Suda W."/>
            <person name="Sakamoto M."/>
            <person name="Iino T."/>
            <person name="Kitahara M."/>
            <person name="Oshida Y."/>
            <person name="Iida T."/>
            <person name="Kudo T."/>
            <person name="Itoh T."/>
            <person name="Ahmed I."/>
            <person name="Ohkuma M."/>
        </authorList>
    </citation>
    <scope>NUCLEOTIDE SEQUENCE [LARGE SCALE GENOMIC DNA]</scope>
    <source>
        <strain evidence="2 3">JCM 21738</strain>
    </source>
</reference>
<organism evidence="2 3">
    <name type="scientific">Mesobacillus boroniphilus JCM 21738</name>
    <dbReference type="NCBI Taxonomy" id="1294265"/>
    <lineage>
        <taxon>Bacteria</taxon>
        <taxon>Bacillati</taxon>
        <taxon>Bacillota</taxon>
        <taxon>Bacilli</taxon>
        <taxon>Bacillales</taxon>
        <taxon>Bacillaceae</taxon>
        <taxon>Mesobacillus</taxon>
    </lineage>
</organism>
<accession>W4RMY5</accession>
<evidence type="ECO:0000313" key="3">
    <source>
        <dbReference type="Proteomes" id="UP000018949"/>
    </source>
</evidence>
<evidence type="ECO:0000313" key="2">
    <source>
        <dbReference type="EMBL" id="GAE45795.1"/>
    </source>
</evidence>
<dbReference type="eggNOG" id="COG2124">
    <property type="taxonomic scope" value="Bacteria"/>
</dbReference>
<dbReference type="PRINTS" id="PR00463">
    <property type="entry name" value="EP450I"/>
</dbReference>
<dbReference type="GO" id="GO:0005506">
    <property type="term" value="F:iron ion binding"/>
    <property type="evidence" value="ECO:0007669"/>
    <property type="project" value="InterPro"/>
</dbReference>
<sequence length="110" mass="12658">MFKKNTLTLLDLYGTNHHPEEWEQPEVFAPDRFLSWSGSPFDFIPQGGGEYEIGHRCAGEWMTVDILRVAVDYLVNHLKYTVPKQDLSYSMNDIPSLPESKMKLAGVKRK</sequence>
<dbReference type="AlphaFoldDB" id="W4RMY5"/>
<keyword evidence="1" id="KW-0408">Iron</keyword>
<dbReference type="GO" id="GO:0016705">
    <property type="term" value="F:oxidoreductase activity, acting on paired donors, with incorporation or reduction of molecular oxygen"/>
    <property type="evidence" value="ECO:0007669"/>
    <property type="project" value="InterPro"/>
</dbReference>
<name>W4RMY5_9BACI</name>
<dbReference type="InterPro" id="IPR002401">
    <property type="entry name" value="Cyt_P450_E_grp-I"/>
</dbReference>